<organism evidence="2 3">
    <name type="scientific">Gluconobacter albidus</name>
    <dbReference type="NCBI Taxonomy" id="318683"/>
    <lineage>
        <taxon>Bacteria</taxon>
        <taxon>Pseudomonadati</taxon>
        <taxon>Pseudomonadota</taxon>
        <taxon>Alphaproteobacteria</taxon>
        <taxon>Acetobacterales</taxon>
        <taxon>Acetobacteraceae</taxon>
        <taxon>Gluconobacter</taxon>
    </lineage>
</organism>
<evidence type="ECO:0000313" key="3">
    <source>
        <dbReference type="Proteomes" id="UP000075636"/>
    </source>
</evidence>
<name>A0A149TL49_9PROT</name>
<sequence length="190" mass="20749">MSIPGALIFSAIALALVTSWCSVARAAAQPCTLKTAEFCRDTNQLVWSRGFDGEIKRFVGPHTGEFATLQRQVLASLGGPPDCPVEMLGYKAGGWLFSACKAHECLVKGALLLDYDHSIRGLAVFDFGTKGEKNPRLDLILKDPEDTKARDVLAAWANWTIARDLFTYSGDYVATTLTGIRILPAQHFKD</sequence>
<reference evidence="2 3" key="1">
    <citation type="submission" date="2015-06" db="EMBL/GenBank/DDBJ databases">
        <title>Improved classification and identification of acetic acid bacteria using matrix-assisted laser desorption/ionization time-of-flight mass spectrometry; Gluconobacter nephelii and Gluconobacter uchimurae are later heterotypic synonyms of Gluconobacter japonicus and Gluconobacter oxydans, respectively.</title>
        <authorList>
            <person name="Li L."/>
            <person name="Cleenwerck I."/>
            <person name="De Vuyst L."/>
            <person name="Vandamme P."/>
        </authorList>
    </citation>
    <scope>NUCLEOTIDE SEQUENCE [LARGE SCALE GENOMIC DNA]</scope>
    <source>
        <strain evidence="2 3">LMG 1768</strain>
    </source>
</reference>
<evidence type="ECO:0000313" key="2">
    <source>
        <dbReference type="EMBL" id="KXV49346.1"/>
    </source>
</evidence>
<accession>A0A149TL49</accession>
<dbReference type="AlphaFoldDB" id="A0A149TL49"/>
<comment type="caution">
    <text evidence="2">The sequence shown here is derived from an EMBL/GenBank/DDBJ whole genome shotgun (WGS) entry which is preliminary data.</text>
</comment>
<dbReference type="Proteomes" id="UP000075636">
    <property type="component" value="Unassembled WGS sequence"/>
</dbReference>
<feature type="chain" id="PRO_5007555660" evidence="1">
    <location>
        <begin position="27"/>
        <end position="190"/>
    </location>
</feature>
<keyword evidence="1" id="KW-0732">Signal</keyword>
<feature type="signal peptide" evidence="1">
    <location>
        <begin position="1"/>
        <end position="26"/>
    </location>
</feature>
<dbReference type="RefSeq" id="WP_062106950.1">
    <property type="nucleotide sequence ID" value="NZ_LHZR01000096.1"/>
</dbReference>
<evidence type="ECO:0000256" key="1">
    <source>
        <dbReference type="SAM" id="SignalP"/>
    </source>
</evidence>
<dbReference type="EMBL" id="LHZR01000096">
    <property type="protein sequence ID" value="KXV49346.1"/>
    <property type="molecule type" value="Genomic_DNA"/>
</dbReference>
<gene>
    <name evidence="2" type="ORF">AD945_04700</name>
</gene>
<dbReference type="OrthoDB" id="7562819at2"/>
<proteinExistence type="predicted"/>
<dbReference type="PATRIC" id="fig|318683.6.peg.1508"/>
<protein>
    <submittedName>
        <fullName evidence="2">Uncharacterized protein</fullName>
    </submittedName>
</protein>